<evidence type="ECO:0000259" key="5">
    <source>
        <dbReference type="Pfam" id="PF22780"/>
    </source>
</evidence>
<dbReference type="InterPro" id="IPR036188">
    <property type="entry name" value="FAD/NAD-bd_sf"/>
</dbReference>
<proteinExistence type="predicted"/>
<organism evidence="6 7">
    <name type="scientific">Candidatus Eisenbergiella pullistercoris</name>
    <dbReference type="NCBI Taxonomy" id="2838555"/>
    <lineage>
        <taxon>Bacteria</taxon>
        <taxon>Bacillati</taxon>
        <taxon>Bacillota</taxon>
        <taxon>Clostridia</taxon>
        <taxon>Lachnospirales</taxon>
        <taxon>Lachnospiraceae</taxon>
        <taxon>Eisenbergiella</taxon>
    </lineage>
</organism>
<dbReference type="NCBIfam" id="TIGR00275">
    <property type="entry name" value="aminoacetone oxidase family FAD-binding enzyme"/>
    <property type="match status" value="1"/>
</dbReference>
<dbReference type="InterPro" id="IPR004792">
    <property type="entry name" value="BaiN-like"/>
</dbReference>
<dbReference type="Gene3D" id="3.50.50.60">
    <property type="entry name" value="FAD/NAD(P)-binding domain"/>
    <property type="match status" value="1"/>
</dbReference>
<evidence type="ECO:0000313" key="7">
    <source>
        <dbReference type="Proteomes" id="UP000824007"/>
    </source>
</evidence>
<comment type="cofactor">
    <cofactor evidence="1">
        <name>FAD</name>
        <dbReference type="ChEBI" id="CHEBI:57692"/>
    </cofactor>
</comment>
<keyword evidence="2" id="KW-0285">Flavoprotein</keyword>
<reference evidence="6" key="1">
    <citation type="journal article" date="2021" name="PeerJ">
        <title>Extensive microbial diversity within the chicken gut microbiome revealed by metagenomics and culture.</title>
        <authorList>
            <person name="Gilroy R."/>
            <person name="Ravi A."/>
            <person name="Getino M."/>
            <person name="Pursley I."/>
            <person name="Horton D.L."/>
            <person name="Alikhan N.F."/>
            <person name="Baker D."/>
            <person name="Gharbi K."/>
            <person name="Hall N."/>
            <person name="Watson M."/>
            <person name="Adriaenssens E.M."/>
            <person name="Foster-Nyarko E."/>
            <person name="Jarju S."/>
            <person name="Secka A."/>
            <person name="Antonio M."/>
            <person name="Oren A."/>
            <person name="Chaudhuri R.R."/>
            <person name="La Ragione R."/>
            <person name="Hildebrand F."/>
            <person name="Pallen M.J."/>
        </authorList>
    </citation>
    <scope>NUCLEOTIDE SEQUENCE</scope>
    <source>
        <strain evidence="6">ChiSxjej3B15-24422</strain>
    </source>
</reference>
<evidence type="ECO:0000256" key="2">
    <source>
        <dbReference type="ARBA" id="ARBA00022630"/>
    </source>
</evidence>
<dbReference type="SUPFAM" id="SSF51905">
    <property type="entry name" value="FAD/NAD(P)-binding domain"/>
    <property type="match status" value="1"/>
</dbReference>
<evidence type="ECO:0000256" key="1">
    <source>
        <dbReference type="ARBA" id="ARBA00001974"/>
    </source>
</evidence>
<dbReference type="InterPro" id="IPR057661">
    <property type="entry name" value="RsdA/BaiN/AoA(So)_Rossmann"/>
</dbReference>
<dbReference type="Gene3D" id="2.40.30.10">
    <property type="entry name" value="Translation factors"/>
    <property type="match status" value="1"/>
</dbReference>
<gene>
    <name evidence="6" type="ORF">H9831_00130</name>
</gene>
<keyword evidence="3" id="KW-0274">FAD</keyword>
<dbReference type="Proteomes" id="UP000824007">
    <property type="component" value="Unassembled WGS sequence"/>
</dbReference>
<dbReference type="InterPro" id="IPR023166">
    <property type="entry name" value="BaiN-like_dom_sf"/>
</dbReference>
<comment type="caution">
    <text evidence="6">The sequence shown here is derived from an EMBL/GenBank/DDBJ whole genome shotgun (WGS) entry which is preliminary data.</text>
</comment>
<name>A0A9D2C672_9FIRM</name>
<dbReference type="PANTHER" id="PTHR42887:SF2">
    <property type="entry name" value="OS12G0638800 PROTEIN"/>
    <property type="match status" value="1"/>
</dbReference>
<dbReference type="EMBL" id="DXDD01000001">
    <property type="protein sequence ID" value="HIY59081.1"/>
    <property type="molecule type" value="Genomic_DNA"/>
</dbReference>
<evidence type="ECO:0000313" key="6">
    <source>
        <dbReference type="EMBL" id="HIY59081.1"/>
    </source>
</evidence>
<dbReference type="Pfam" id="PF22780">
    <property type="entry name" value="HI0933_like_1st"/>
    <property type="match status" value="1"/>
</dbReference>
<sequence>MSRRKTGIIGGGASGMMAALAAAGKNGTGDEVFILEKKERIGKKILATGNGRCNLTNLSFCMDRLEEYYRGAPAGRLRSLFSRFSPEDTCRLFEKMGMLTVSRDGYVYPFSGQASTVLDTLRFALERKKVWIRTECRIGGVEPLKRGGYLIHTKDGDAYRFDRLILACGSPAGQKGGEGMDGYAYAASLGHTVIPPQPALTALRCEGDFWKGLAGVRCQASVRLLIGKPQKPEPDSEYTEEGELQLTDYGISGIPVFQLSRHASLALAEGRRVRAQIDFLPSFAGKEEEYRRFVEERLAACRGWTLEMLFCGLVNKKIILTLFKQNGLRLQDAAEQRNASSVRRVFSLLRAFPVQVKAANPFPAAQVCAGGVPLDEVTDRMESRKRPGLFFAGELLDVDGRCGGYNLQWAWTSGYLAGCGQEAAGWADRF</sequence>
<reference evidence="6" key="2">
    <citation type="submission" date="2021-04" db="EMBL/GenBank/DDBJ databases">
        <authorList>
            <person name="Gilroy R."/>
        </authorList>
    </citation>
    <scope>NUCLEOTIDE SEQUENCE</scope>
    <source>
        <strain evidence="6">ChiSxjej3B15-24422</strain>
    </source>
</reference>
<dbReference type="PANTHER" id="PTHR42887">
    <property type="entry name" value="OS12G0638800 PROTEIN"/>
    <property type="match status" value="1"/>
</dbReference>
<accession>A0A9D2C672</accession>
<feature type="domain" description="RsdA/BaiN/AoA(So)-like Rossmann fold-like" evidence="4">
    <location>
        <begin position="7"/>
        <end position="418"/>
    </location>
</feature>
<dbReference type="Pfam" id="PF03486">
    <property type="entry name" value="HI0933_like"/>
    <property type="match status" value="1"/>
</dbReference>
<dbReference type="Gene3D" id="1.10.8.260">
    <property type="entry name" value="HI0933 insert domain-like"/>
    <property type="match status" value="1"/>
</dbReference>
<evidence type="ECO:0000259" key="4">
    <source>
        <dbReference type="Pfam" id="PF03486"/>
    </source>
</evidence>
<protein>
    <submittedName>
        <fullName evidence="6">Aminoacetone oxidase family FAD-binding enzyme</fullName>
    </submittedName>
</protein>
<dbReference type="AlphaFoldDB" id="A0A9D2C672"/>
<dbReference type="InterPro" id="IPR055178">
    <property type="entry name" value="RsdA/BaiN/AoA(So)-like_dom"/>
</dbReference>
<dbReference type="SUPFAM" id="SSF160996">
    <property type="entry name" value="HI0933 insert domain-like"/>
    <property type="match status" value="1"/>
</dbReference>
<feature type="domain" description="RsdA/BaiN/AoA(So)-like insert" evidence="5">
    <location>
        <begin position="197"/>
        <end position="367"/>
    </location>
</feature>
<evidence type="ECO:0000256" key="3">
    <source>
        <dbReference type="ARBA" id="ARBA00022827"/>
    </source>
</evidence>